<dbReference type="InterPro" id="IPR047153">
    <property type="entry name" value="TRIM45/56/19-like"/>
</dbReference>
<keyword evidence="2 4" id="KW-0863">Zinc-finger</keyword>
<evidence type="ECO:0000313" key="10">
    <source>
        <dbReference type="Proteomes" id="UP000663829"/>
    </source>
</evidence>
<dbReference type="EMBL" id="CAJNOQ010000106">
    <property type="protein sequence ID" value="CAF0757159.1"/>
    <property type="molecule type" value="Genomic_DNA"/>
</dbReference>
<dbReference type="InterPro" id="IPR013083">
    <property type="entry name" value="Znf_RING/FYVE/PHD"/>
</dbReference>
<dbReference type="SUPFAM" id="SSF57845">
    <property type="entry name" value="B-box zinc-binding domain"/>
    <property type="match status" value="1"/>
</dbReference>
<feature type="compositionally biased region" description="Basic and acidic residues" evidence="5">
    <location>
        <begin position="34"/>
        <end position="49"/>
    </location>
</feature>
<dbReference type="Gene3D" id="3.30.160.60">
    <property type="entry name" value="Classic Zinc Finger"/>
    <property type="match status" value="1"/>
</dbReference>
<dbReference type="EMBL" id="CAJOBC010000106">
    <property type="protein sequence ID" value="CAF3537607.1"/>
    <property type="molecule type" value="Genomic_DNA"/>
</dbReference>
<dbReference type="PANTHER" id="PTHR25462:SF304">
    <property type="entry name" value="BONUS, ISOFORM C"/>
    <property type="match status" value="1"/>
</dbReference>
<evidence type="ECO:0000313" key="9">
    <source>
        <dbReference type="EMBL" id="CAF3537607.1"/>
    </source>
</evidence>
<evidence type="ECO:0000256" key="3">
    <source>
        <dbReference type="ARBA" id="ARBA00022833"/>
    </source>
</evidence>
<reference evidence="8" key="1">
    <citation type="submission" date="2021-02" db="EMBL/GenBank/DDBJ databases">
        <authorList>
            <person name="Nowell W R."/>
        </authorList>
    </citation>
    <scope>NUCLEOTIDE SEQUENCE</scope>
</reference>
<dbReference type="Proteomes" id="UP000681722">
    <property type="component" value="Unassembled WGS sequence"/>
</dbReference>
<dbReference type="OrthoDB" id="1870062at2759"/>
<feature type="domain" description="B box-type" evidence="7">
    <location>
        <begin position="139"/>
        <end position="186"/>
    </location>
</feature>
<feature type="region of interest" description="Disordered" evidence="5">
    <location>
        <begin position="1"/>
        <end position="51"/>
    </location>
</feature>
<dbReference type="PROSITE" id="PS50119">
    <property type="entry name" value="ZF_BBOX"/>
    <property type="match status" value="2"/>
</dbReference>
<dbReference type="InterPro" id="IPR017907">
    <property type="entry name" value="Znf_RING_CS"/>
</dbReference>
<organism evidence="8 10">
    <name type="scientific">Didymodactylos carnosus</name>
    <dbReference type="NCBI Taxonomy" id="1234261"/>
    <lineage>
        <taxon>Eukaryota</taxon>
        <taxon>Metazoa</taxon>
        <taxon>Spiralia</taxon>
        <taxon>Gnathifera</taxon>
        <taxon>Rotifera</taxon>
        <taxon>Eurotatoria</taxon>
        <taxon>Bdelloidea</taxon>
        <taxon>Philodinida</taxon>
        <taxon>Philodinidae</taxon>
        <taxon>Didymodactylos</taxon>
    </lineage>
</organism>
<dbReference type="InterPro" id="IPR000315">
    <property type="entry name" value="Znf_B-box"/>
</dbReference>
<dbReference type="Pfam" id="PF00643">
    <property type="entry name" value="zf-B_box"/>
    <property type="match status" value="1"/>
</dbReference>
<evidence type="ECO:0000256" key="2">
    <source>
        <dbReference type="ARBA" id="ARBA00022771"/>
    </source>
</evidence>
<protein>
    <submittedName>
        <fullName evidence="8">Uncharacterized protein</fullName>
    </submittedName>
</protein>
<feature type="domain" description="RING-type" evidence="6">
    <location>
        <begin position="60"/>
        <end position="103"/>
    </location>
</feature>
<dbReference type="SMART" id="SM00336">
    <property type="entry name" value="BBOX"/>
    <property type="match status" value="2"/>
</dbReference>
<evidence type="ECO:0000259" key="6">
    <source>
        <dbReference type="PROSITE" id="PS50089"/>
    </source>
</evidence>
<dbReference type="InterPro" id="IPR001841">
    <property type="entry name" value="Znf_RING"/>
</dbReference>
<evidence type="ECO:0000256" key="4">
    <source>
        <dbReference type="PROSITE-ProRule" id="PRU00024"/>
    </source>
</evidence>
<feature type="domain" description="B box-type" evidence="7">
    <location>
        <begin position="197"/>
        <end position="238"/>
    </location>
</feature>
<dbReference type="PROSITE" id="PS50089">
    <property type="entry name" value="ZF_RING_2"/>
    <property type="match status" value="1"/>
</dbReference>
<keyword evidence="1" id="KW-0479">Metal-binding</keyword>
<dbReference type="CDD" id="cd19775">
    <property type="entry name" value="Bbox2_TIF1_C-VI"/>
    <property type="match status" value="1"/>
</dbReference>
<keyword evidence="3" id="KW-0862">Zinc</keyword>
<dbReference type="Gene3D" id="3.30.40.10">
    <property type="entry name" value="Zinc/RING finger domain, C3HC4 (zinc finger)"/>
    <property type="match status" value="1"/>
</dbReference>
<dbReference type="PROSITE" id="PS00518">
    <property type="entry name" value="ZF_RING_1"/>
    <property type="match status" value="1"/>
</dbReference>
<comment type="caution">
    <text evidence="8">The sequence shown here is derived from an EMBL/GenBank/DDBJ whole genome shotgun (WGS) entry which is preliminary data.</text>
</comment>
<dbReference type="PANTHER" id="PTHR25462">
    <property type="entry name" value="BONUS, ISOFORM C-RELATED"/>
    <property type="match status" value="1"/>
</dbReference>
<dbReference type="SUPFAM" id="SSF57850">
    <property type="entry name" value="RING/U-box"/>
    <property type="match status" value="1"/>
</dbReference>
<keyword evidence="10" id="KW-1185">Reference proteome</keyword>
<dbReference type="GO" id="GO:0061630">
    <property type="term" value="F:ubiquitin protein ligase activity"/>
    <property type="evidence" value="ECO:0007669"/>
    <property type="project" value="TreeGrafter"/>
</dbReference>
<gene>
    <name evidence="8" type="ORF">GPM918_LOCUS1176</name>
    <name evidence="9" type="ORF">SRO942_LOCUS1176</name>
</gene>
<evidence type="ECO:0000256" key="1">
    <source>
        <dbReference type="ARBA" id="ARBA00022723"/>
    </source>
</evidence>
<dbReference type="Proteomes" id="UP000663829">
    <property type="component" value="Unassembled WGS sequence"/>
</dbReference>
<dbReference type="AlphaFoldDB" id="A0A813PSL1"/>
<evidence type="ECO:0000256" key="5">
    <source>
        <dbReference type="SAM" id="MobiDB-lite"/>
    </source>
</evidence>
<accession>A0A813PSL1</accession>
<sequence length="507" mass="58687">MNSESYPQMSEVIKEKPSLSSSFFIEEPTASEKSQSEAHLQRENDKMEDAENETNRMQTCFVCQESLRDRSSKLLACLHSVCTNCLPSLHEPFGNAYKCLVCDYKSRADMVCDNLYLTNDEENDNGKSQIEQSDNGVPRTTFTCSSCEEGNIGDWYCNNCRDWLCGECKNAHSRVRLTKDHIVVQKGFDQLQPPRQDKPMNCPIHKHEMIRIYCEDCEVLTCRDCQLERHKDHRYTFIDAAVHSQRKNLRSLMNKVRECRTMLDRCQIATAQRSQAIDTIEMQVCYEKQKIRILHNVVANLRLSVISKQSRLDQFIQNIDHSLEFVEEAVNTGSDVALLSSKRLITYRLDDILNDSYEWSKSSPHFQLSFQFEPNRFRQVISKLGVLFVNGKPVAKTHQQKLNMAITNNQEKLDQTNDKEQEITINDSIWDDHNQTSDLDKINNTHITSKRNDKHNMLSEMPKVRTTYQNTVNNHTNQKSSFIEQENTLATEKQQQQQILDTSDGTG</sequence>
<evidence type="ECO:0000313" key="8">
    <source>
        <dbReference type="EMBL" id="CAF0757159.1"/>
    </source>
</evidence>
<evidence type="ECO:0000259" key="7">
    <source>
        <dbReference type="PROSITE" id="PS50119"/>
    </source>
</evidence>
<name>A0A813PSL1_9BILA</name>
<proteinExistence type="predicted"/>
<dbReference type="GO" id="GO:0008270">
    <property type="term" value="F:zinc ion binding"/>
    <property type="evidence" value="ECO:0007669"/>
    <property type="project" value="UniProtKB-KW"/>
</dbReference>